<evidence type="ECO:0000313" key="2">
    <source>
        <dbReference type="EMBL" id="GAA4007794.1"/>
    </source>
</evidence>
<keyword evidence="3" id="KW-1185">Reference proteome</keyword>
<reference evidence="3" key="1">
    <citation type="journal article" date="2019" name="Int. J. Syst. Evol. Microbiol.">
        <title>The Global Catalogue of Microorganisms (GCM) 10K type strain sequencing project: providing services to taxonomists for standard genome sequencing and annotation.</title>
        <authorList>
            <consortium name="The Broad Institute Genomics Platform"/>
            <consortium name="The Broad Institute Genome Sequencing Center for Infectious Disease"/>
            <person name="Wu L."/>
            <person name="Ma J."/>
        </authorList>
    </citation>
    <scope>NUCLEOTIDE SEQUENCE [LARGE SCALE GENOMIC DNA]</scope>
    <source>
        <strain evidence="3">JCM 17342</strain>
    </source>
</reference>
<evidence type="ECO:0000256" key="1">
    <source>
        <dbReference type="SAM" id="SignalP"/>
    </source>
</evidence>
<feature type="chain" id="PRO_5046775362" evidence="1">
    <location>
        <begin position="22"/>
        <end position="183"/>
    </location>
</feature>
<protein>
    <submittedName>
        <fullName evidence="2">Uncharacterized protein</fullName>
    </submittedName>
</protein>
<comment type="caution">
    <text evidence="2">The sequence shown here is derived from an EMBL/GenBank/DDBJ whole genome shotgun (WGS) entry which is preliminary data.</text>
</comment>
<proteinExistence type="predicted"/>
<evidence type="ECO:0000313" key="3">
    <source>
        <dbReference type="Proteomes" id="UP001501747"/>
    </source>
</evidence>
<name>A0ABP7S7Q1_9PSEU</name>
<keyword evidence="1" id="KW-0732">Signal</keyword>
<dbReference type="EMBL" id="BAABAL010000009">
    <property type="protein sequence ID" value="GAA4007794.1"/>
    <property type="molecule type" value="Genomic_DNA"/>
</dbReference>
<sequence>MLSGLACATAVLLGASGTALAFAEPRPEPDAELTSAATAKKIRADAGIVLLNSHVSGRNHPASTARANIADTAAGGRATTSPWSDVGVKKVTLTERMLTGMLKMRAAGYKFRVTTIVGGDHSTNSRHYAGLAFDVAQINGRAVSSSHPSYRTFMNKCRAFGATEVLGPGNAGHSGHVHCAWPR</sequence>
<feature type="signal peptide" evidence="1">
    <location>
        <begin position="1"/>
        <end position="21"/>
    </location>
</feature>
<dbReference type="Proteomes" id="UP001501747">
    <property type="component" value="Unassembled WGS sequence"/>
</dbReference>
<accession>A0ABP7S7Q1</accession>
<organism evidence="2 3">
    <name type="scientific">Allokutzneria multivorans</name>
    <dbReference type="NCBI Taxonomy" id="1142134"/>
    <lineage>
        <taxon>Bacteria</taxon>
        <taxon>Bacillati</taxon>
        <taxon>Actinomycetota</taxon>
        <taxon>Actinomycetes</taxon>
        <taxon>Pseudonocardiales</taxon>
        <taxon>Pseudonocardiaceae</taxon>
        <taxon>Allokutzneria</taxon>
    </lineage>
</organism>
<gene>
    <name evidence="2" type="ORF">GCM10022247_32440</name>
</gene>